<accession>A0ABZ0IX53</accession>
<evidence type="ECO:0000256" key="1">
    <source>
        <dbReference type="SAM" id="SignalP"/>
    </source>
</evidence>
<dbReference type="EMBL" id="CP136051">
    <property type="protein sequence ID" value="WOK09628.1"/>
    <property type="molecule type" value="Genomic_DNA"/>
</dbReference>
<feature type="signal peptide" evidence="1">
    <location>
        <begin position="1"/>
        <end position="20"/>
    </location>
</feature>
<reference evidence="2 3" key="1">
    <citation type="journal article" date="2023" name="Microbiol. Resour. Announc.">
        <title>Complete Genome Sequence of Imperialibacter roseus strain P4T.</title>
        <authorList>
            <person name="Tizabi D.R."/>
            <person name="Bachvaroff T."/>
            <person name="Hill R.T."/>
        </authorList>
    </citation>
    <scope>NUCLEOTIDE SEQUENCE [LARGE SCALE GENOMIC DNA]</scope>
    <source>
        <strain evidence="2 3">P4T</strain>
    </source>
</reference>
<keyword evidence="3" id="KW-1185">Reference proteome</keyword>
<gene>
    <name evidence="2" type="ORF">RT717_13360</name>
</gene>
<evidence type="ECO:0000313" key="3">
    <source>
        <dbReference type="Proteomes" id="UP001302349"/>
    </source>
</evidence>
<evidence type="ECO:0008006" key="4">
    <source>
        <dbReference type="Google" id="ProtNLM"/>
    </source>
</evidence>
<sequence>MRKHLILLTVALCHSSILWAGWYNCRTYEGEVAGAKVHVYLQFFDKHGASKDTIAVSGIYVYDKLNDPLVLKGSLIKSTVLELTEYHDGDAFAKLTLQWTEDSLTGTWQSSQKMHKVSLSQIGLLTDVDEAIVNPPTEILMRDSFQSDYFLAVYYKGKDDTRARMAEVRVIDKKTRVIKHIIKFEKDEWPVGNVSTVIFENIRGWEPPRVDTRALEIEVDDGHMGQSYFMTYDPVQGKFVKDL</sequence>
<protein>
    <recommendedName>
        <fullName evidence="4">NigD-like protein</fullName>
    </recommendedName>
</protein>
<organism evidence="2 3">
    <name type="scientific">Imperialibacter roseus</name>
    <dbReference type="NCBI Taxonomy" id="1324217"/>
    <lineage>
        <taxon>Bacteria</taxon>
        <taxon>Pseudomonadati</taxon>
        <taxon>Bacteroidota</taxon>
        <taxon>Cytophagia</taxon>
        <taxon>Cytophagales</taxon>
        <taxon>Flammeovirgaceae</taxon>
        <taxon>Imperialibacter</taxon>
    </lineage>
</organism>
<dbReference type="RefSeq" id="WP_317492240.1">
    <property type="nucleotide sequence ID" value="NZ_CP136051.1"/>
</dbReference>
<dbReference type="Proteomes" id="UP001302349">
    <property type="component" value="Chromosome"/>
</dbReference>
<name>A0ABZ0IX53_9BACT</name>
<feature type="chain" id="PRO_5046527512" description="NigD-like protein" evidence="1">
    <location>
        <begin position="21"/>
        <end position="243"/>
    </location>
</feature>
<keyword evidence="1" id="KW-0732">Signal</keyword>
<evidence type="ECO:0000313" key="2">
    <source>
        <dbReference type="EMBL" id="WOK09628.1"/>
    </source>
</evidence>
<proteinExistence type="predicted"/>